<evidence type="ECO:0000256" key="1">
    <source>
        <dbReference type="ARBA" id="ARBA00000824"/>
    </source>
</evidence>
<dbReference type="Gene3D" id="3.30.70.260">
    <property type="match status" value="1"/>
</dbReference>
<feature type="domain" description="ACT" evidence="23">
    <location>
        <begin position="302"/>
        <end position="379"/>
    </location>
</feature>
<evidence type="ECO:0000256" key="15">
    <source>
        <dbReference type="ARBA" id="ARBA00023268"/>
    </source>
</evidence>
<evidence type="ECO:0000256" key="2">
    <source>
        <dbReference type="ARBA" id="ARBA00002364"/>
    </source>
</evidence>
<feature type="region of interest" description="Disordered" evidence="20">
    <location>
        <begin position="1"/>
        <end position="24"/>
    </location>
</feature>
<dbReference type="GO" id="GO:0004106">
    <property type="term" value="F:chorismate mutase activity"/>
    <property type="evidence" value="ECO:0007669"/>
    <property type="project" value="UniProtKB-EC"/>
</dbReference>
<evidence type="ECO:0000256" key="10">
    <source>
        <dbReference type="ARBA" id="ARBA00022605"/>
    </source>
</evidence>
<dbReference type="PROSITE" id="PS00858">
    <property type="entry name" value="PREPHENATE_DEHYDR_2"/>
    <property type="match status" value="1"/>
</dbReference>
<keyword evidence="9" id="KW-0963">Cytoplasm</keyword>
<keyword evidence="12" id="KW-0584">Phenylalanine biosynthesis</keyword>
<dbReference type="SUPFAM" id="SSF53850">
    <property type="entry name" value="Periplasmic binding protein-like II"/>
    <property type="match status" value="1"/>
</dbReference>
<evidence type="ECO:0000259" key="23">
    <source>
        <dbReference type="PROSITE" id="PS51671"/>
    </source>
</evidence>
<keyword evidence="13" id="KW-0413">Isomerase</keyword>
<dbReference type="RefSeq" id="WP_009181660.1">
    <property type="nucleotide sequence ID" value="NZ_CM001368.1"/>
</dbReference>
<dbReference type="UniPathway" id="UPA00120">
    <property type="reaction ID" value="UER00203"/>
</dbReference>
<proteinExistence type="predicted"/>
<dbReference type="SMART" id="SM00830">
    <property type="entry name" value="CM_2"/>
    <property type="match status" value="1"/>
</dbReference>
<evidence type="ECO:0000256" key="11">
    <source>
        <dbReference type="ARBA" id="ARBA00023141"/>
    </source>
</evidence>
<comment type="function">
    <text evidence="2">Catalyzes the Claisen rearrangement of chorismate to prephenate and the decarboxylation/dehydration of prephenate to phenylpyruvate.</text>
</comment>
<dbReference type="InterPro" id="IPR002912">
    <property type="entry name" value="ACT_dom"/>
</dbReference>
<dbReference type="InterPro" id="IPR045865">
    <property type="entry name" value="ACT-like_dom_sf"/>
</dbReference>
<evidence type="ECO:0000256" key="12">
    <source>
        <dbReference type="ARBA" id="ARBA00023222"/>
    </source>
</evidence>
<evidence type="ECO:0000256" key="13">
    <source>
        <dbReference type="ARBA" id="ARBA00023235"/>
    </source>
</evidence>
<dbReference type="Pfam" id="PF01817">
    <property type="entry name" value="CM_2"/>
    <property type="match status" value="1"/>
</dbReference>
<dbReference type="GO" id="GO:0009094">
    <property type="term" value="P:L-phenylalanine biosynthetic process"/>
    <property type="evidence" value="ECO:0007669"/>
    <property type="project" value="UniProtKB-UniPathway"/>
</dbReference>
<dbReference type="EMBL" id="CM001368">
    <property type="protein sequence ID" value="EHJ48284.1"/>
    <property type="molecule type" value="Genomic_DNA"/>
</dbReference>
<dbReference type="GO" id="GO:0005737">
    <property type="term" value="C:cytoplasm"/>
    <property type="evidence" value="ECO:0007669"/>
    <property type="project" value="UniProtKB-SubCell"/>
</dbReference>
<keyword evidence="10" id="KW-0028">Amino-acid biosynthesis</keyword>
<evidence type="ECO:0000259" key="21">
    <source>
        <dbReference type="PROSITE" id="PS51168"/>
    </source>
</evidence>
<dbReference type="InterPro" id="IPR008242">
    <property type="entry name" value="Chor_mutase/pphenate_deHydtase"/>
</dbReference>
<dbReference type="InterPro" id="IPR018528">
    <property type="entry name" value="Preph_deHydtase_CS"/>
</dbReference>
<evidence type="ECO:0000313" key="25">
    <source>
        <dbReference type="Proteomes" id="UP000004662"/>
    </source>
</evidence>
<dbReference type="PANTHER" id="PTHR21022:SF19">
    <property type="entry name" value="PREPHENATE DEHYDRATASE-RELATED"/>
    <property type="match status" value="1"/>
</dbReference>
<dbReference type="PROSITE" id="PS51671">
    <property type="entry name" value="ACT"/>
    <property type="match status" value="1"/>
</dbReference>
<evidence type="ECO:0000256" key="8">
    <source>
        <dbReference type="ARBA" id="ARBA00014401"/>
    </source>
</evidence>
<dbReference type="CDD" id="cd04905">
    <property type="entry name" value="ACT_CM-PDT"/>
    <property type="match status" value="1"/>
</dbReference>
<dbReference type="UniPathway" id="UPA00121">
    <property type="reaction ID" value="UER00345"/>
</dbReference>
<evidence type="ECO:0000256" key="14">
    <source>
        <dbReference type="ARBA" id="ARBA00023239"/>
    </source>
</evidence>
<keyword evidence="11" id="KW-0057">Aromatic amino acid biosynthesis</keyword>
<evidence type="ECO:0000256" key="3">
    <source>
        <dbReference type="ARBA" id="ARBA00004496"/>
    </source>
</evidence>
<comment type="catalytic activity">
    <reaction evidence="1">
        <text>chorismate = prephenate</text>
        <dbReference type="Rhea" id="RHEA:13897"/>
        <dbReference type="ChEBI" id="CHEBI:29748"/>
        <dbReference type="ChEBI" id="CHEBI:29934"/>
        <dbReference type="EC" id="5.4.99.5"/>
    </reaction>
</comment>
<dbReference type="OrthoDB" id="9802281at2"/>
<comment type="catalytic activity">
    <reaction evidence="18">
        <text>prephenate + H(+) = 3-phenylpyruvate + CO2 + H2O</text>
        <dbReference type="Rhea" id="RHEA:21648"/>
        <dbReference type="ChEBI" id="CHEBI:15377"/>
        <dbReference type="ChEBI" id="CHEBI:15378"/>
        <dbReference type="ChEBI" id="CHEBI:16526"/>
        <dbReference type="ChEBI" id="CHEBI:18005"/>
        <dbReference type="ChEBI" id="CHEBI:29934"/>
        <dbReference type="EC" id="4.2.1.51"/>
    </reaction>
</comment>
<accession>G7QAU3</accession>
<dbReference type="Gene3D" id="1.20.59.10">
    <property type="entry name" value="Chorismate mutase"/>
    <property type="match status" value="1"/>
</dbReference>
<dbReference type="NCBIfam" id="NF008865">
    <property type="entry name" value="PRK11898.1"/>
    <property type="match status" value="1"/>
</dbReference>
<evidence type="ECO:0000313" key="24">
    <source>
        <dbReference type="EMBL" id="EHJ48284.1"/>
    </source>
</evidence>
<dbReference type="InterPro" id="IPR036263">
    <property type="entry name" value="Chorismate_II_sf"/>
</dbReference>
<feature type="site" description="Essential for prephenate dehydratase activity" evidence="19">
    <location>
        <position position="283"/>
    </location>
</feature>
<dbReference type="STRING" id="694327.DFW101_2279"/>
<dbReference type="InterPro" id="IPR036979">
    <property type="entry name" value="CM_dom_sf"/>
</dbReference>
<dbReference type="PIRSF" id="PIRSF001500">
    <property type="entry name" value="Chor_mut_pdt_Ppr"/>
    <property type="match status" value="1"/>
</dbReference>
<evidence type="ECO:0000259" key="22">
    <source>
        <dbReference type="PROSITE" id="PS51171"/>
    </source>
</evidence>
<protein>
    <recommendedName>
        <fullName evidence="8">Bifunctional chorismate mutase/prephenate dehydratase</fullName>
        <ecNumber evidence="7">4.2.1.51</ecNumber>
        <ecNumber evidence="6">5.4.99.5</ecNumber>
    </recommendedName>
    <alternativeName>
        <fullName evidence="17">Chorismate mutase-prephenate dehydratase</fullName>
    </alternativeName>
    <alternativeName>
        <fullName evidence="16">p-protein</fullName>
    </alternativeName>
</protein>
<evidence type="ECO:0000256" key="17">
    <source>
        <dbReference type="ARBA" id="ARBA00031520"/>
    </source>
</evidence>
<comment type="pathway">
    <text evidence="5">Metabolic intermediate biosynthesis; prephenate biosynthesis; prephenate from chorismate: step 1/1.</text>
</comment>
<dbReference type="AlphaFoldDB" id="G7QAU3"/>
<dbReference type="GO" id="GO:0046417">
    <property type="term" value="P:chorismate metabolic process"/>
    <property type="evidence" value="ECO:0007669"/>
    <property type="project" value="InterPro"/>
</dbReference>
<dbReference type="InterPro" id="IPR001086">
    <property type="entry name" value="Preph_deHydtase"/>
</dbReference>
<keyword evidence="25" id="KW-1185">Reference proteome</keyword>
<feature type="domain" description="Prephenate dehydratase" evidence="22">
    <location>
        <begin position="115"/>
        <end position="290"/>
    </location>
</feature>
<evidence type="ECO:0000256" key="4">
    <source>
        <dbReference type="ARBA" id="ARBA00004741"/>
    </source>
</evidence>
<sequence length="396" mass="42892">MTANATGNTGGDAPADGPGDDARTGSLEEALLDLRRGIDATDDAILELLNRRAAYSLEVGRRKDGRDSAIFKPFREQEVLDRLTGQNPGPLPAAHLLSIYREILSSSRRLQRPERVAYLGPEGTFSHFAAMAALGHSPDFLPQPTIGDVFAAVAAKQADLGVVPLENSLQGTVGQSLDNFQRHAVFIQAEISCRVSHALLSMATDLGAIDTVYSHPQPLAQCAAWLKTHLPAARVIPTDSTAAAAARLAAEPRAASIGHVKLAAMHGLHVLASPIEDLPDNWTRFFIIGPEDTKQQTRDKTSILFTVPNRPGALYQVLSHLAGEGINLTKLESRPIRGEKWQYVFFADLQCDITREEYKKLLATLKEQTHSLRILGCYPAGRQVDLADGDTGKTEA</sequence>
<evidence type="ECO:0000256" key="18">
    <source>
        <dbReference type="ARBA" id="ARBA00047848"/>
    </source>
</evidence>
<dbReference type="Gene3D" id="3.40.190.10">
    <property type="entry name" value="Periplasmic binding protein-like II"/>
    <property type="match status" value="2"/>
</dbReference>
<dbReference type="HOGENOM" id="CLU_035008_0_1_7"/>
<keyword evidence="15" id="KW-0511">Multifunctional enzyme</keyword>
<name>G7QAU3_9BACT</name>
<dbReference type="EC" id="5.4.99.5" evidence="6"/>
<evidence type="ECO:0000256" key="7">
    <source>
        <dbReference type="ARBA" id="ARBA00013147"/>
    </source>
</evidence>
<dbReference type="eggNOG" id="COG0077">
    <property type="taxonomic scope" value="Bacteria"/>
</dbReference>
<evidence type="ECO:0000256" key="9">
    <source>
        <dbReference type="ARBA" id="ARBA00022490"/>
    </source>
</evidence>
<evidence type="ECO:0000256" key="5">
    <source>
        <dbReference type="ARBA" id="ARBA00004817"/>
    </source>
</evidence>
<dbReference type="CDD" id="cd13630">
    <property type="entry name" value="PBP2_PDT_1"/>
    <property type="match status" value="1"/>
</dbReference>
<evidence type="ECO:0000256" key="20">
    <source>
        <dbReference type="SAM" id="MobiDB-lite"/>
    </source>
</evidence>
<dbReference type="Pfam" id="PF01842">
    <property type="entry name" value="ACT"/>
    <property type="match status" value="1"/>
</dbReference>
<dbReference type="SUPFAM" id="SSF55021">
    <property type="entry name" value="ACT-like"/>
    <property type="match status" value="1"/>
</dbReference>
<dbReference type="InterPro" id="IPR002701">
    <property type="entry name" value="CM_II_prokaryot"/>
</dbReference>
<comment type="subcellular location">
    <subcellularLocation>
        <location evidence="3">Cytoplasm</location>
    </subcellularLocation>
</comment>
<feature type="domain" description="Chorismate mutase" evidence="21">
    <location>
        <begin position="25"/>
        <end position="115"/>
    </location>
</feature>
<keyword evidence="14" id="KW-0456">Lyase</keyword>
<dbReference type="EC" id="4.2.1.51" evidence="7"/>
<dbReference type="SUPFAM" id="SSF48600">
    <property type="entry name" value="Chorismate mutase II"/>
    <property type="match status" value="1"/>
</dbReference>
<dbReference type="Pfam" id="PF00800">
    <property type="entry name" value="PDT"/>
    <property type="match status" value="1"/>
</dbReference>
<dbReference type="PANTHER" id="PTHR21022">
    <property type="entry name" value="PREPHENATE DEHYDRATASE P PROTEIN"/>
    <property type="match status" value="1"/>
</dbReference>
<dbReference type="Proteomes" id="UP000004662">
    <property type="component" value="Chromosome"/>
</dbReference>
<comment type="pathway">
    <text evidence="4">Amino-acid biosynthesis; L-phenylalanine biosynthesis; phenylpyruvate from prephenate: step 1/1.</text>
</comment>
<dbReference type="PROSITE" id="PS51168">
    <property type="entry name" value="CHORISMATE_MUT_2"/>
    <property type="match status" value="1"/>
</dbReference>
<dbReference type="PROSITE" id="PS51171">
    <property type="entry name" value="PREPHENATE_DEHYDR_3"/>
    <property type="match status" value="1"/>
</dbReference>
<gene>
    <name evidence="24" type="ORF">DFW101_2279</name>
</gene>
<dbReference type="GO" id="GO:0004664">
    <property type="term" value="F:prephenate dehydratase activity"/>
    <property type="evidence" value="ECO:0007669"/>
    <property type="project" value="UniProtKB-EC"/>
</dbReference>
<organism evidence="24 25">
    <name type="scientific">Solidesulfovibrio carbinoliphilus subsp. oakridgensis</name>
    <dbReference type="NCBI Taxonomy" id="694327"/>
    <lineage>
        <taxon>Bacteria</taxon>
        <taxon>Pseudomonadati</taxon>
        <taxon>Thermodesulfobacteriota</taxon>
        <taxon>Desulfovibrionia</taxon>
        <taxon>Desulfovibrionales</taxon>
        <taxon>Desulfovibrionaceae</taxon>
        <taxon>Solidesulfovibrio</taxon>
    </lineage>
</organism>
<evidence type="ECO:0000256" key="16">
    <source>
        <dbReference type="ARBA" id="ARBA00031175"/>
    </source>
</evidence>
<feature type="compositionally biased region" description="Low complexity" evidence="20">
    <location>
        <begin position="1"/>
        <end position="17"/>
    </location>
</feature>
<evidence type="ECO:0000256" key="19">
    <source>
        <dbReference type="PIRSR" id="PIRSR001500-2"/>
    </source>
</evidence>
<reference evidence="25" key="1">
    <citation type="journal article" date="2015" name="Genome Announc.">
        <title>High-Quality Draft Genome Sequence of Desulfovibrio carbinoliphilus FW-101-2B, an Organic Acid-Oxidizing Sulfate-Reducing Bacterium Isolated from Uranium(VI)-Contaminated Groundwater.</title>
        <authorList>
            <person name="Ramsay B.D."/>
            <person name="Hwang C."/>
            <person name="Woo H.L."/>
            <person name="Carroll S.L."/>
            <person name="Lucas S."/>
            <person name="Han J."/>
            <person name="Lapidus A.L."/>
            <person name="Cheng J.F."/>
            <person name="Goodwin L.A."/>
            <person name="Pitluck S."/>
            <person name="Peters L."/>
            <person name="Chertkov O."/>
            <person name="Held B."/>
            <person name="Detter J.C."/>
            <person name="Han C.S."/>
            <person name="Tapia R."/>
            <person name="Land M.L."/>
            <person name="Hauser L.J."/>
            <person name="Kyrpides N.C."/>
            <person name="Ivanova N.N."/>
            <person name="Mikhailova N."/>
            <person name="Pagani I."/>
            <person name="Woyke T."/>
            <person name="Arkin A.P."/>
            <person name="Dehal P."/>
            <person name="Chivian D."/>
            <person name="Criddle C.S."/>
            <person name="Wu W."/>
            <person name="Chakraborty R."/>
            <person name="Hazen T.C."/>
            <person name="Fields M.W."/>
        </authorList>
    </citation>
    <scope>NUCLEOTIDE SEQUENCE [LARGE SCALE GENOMIC DNA]</scope>
    <source>
        <strain evidence="25">FW-101-2B</strain>
    </source>
</reference>
<evidence type="ECO:0000256" key="6">
    <source>
        <dbReference type="ARBA" id="ARBA00012404"/>
    </source>
</evidence>